<sequence length="91" mass="10142">MSQEYRKSAVALKYEQNGSTAPKVIAKGKGDTAEEILKRAMDHGIPVQEDASLVHLLSQLEINKEIPPNLYQAVAEVFAFIYQLDKSLKPK</sequence>
<dbReference type="RefSeq" id="WP_236332384.1">
    <property type="nucleotide sequence ID" value="NZ_JAKIJS010000001.1"/>
</dbReference>
<dbReference type="EMBL" id="JAKIJS010000001">
    <property type="protein sequence ID" value="MCF6137090.1"/>
    <property type="molecule type" value="Genomic_DNA"/>
</dbReference>
<dbReference type="PANTHER" id="PTHR30531:SF12">
    <property type="entry name" value="FLAGELLAR BIOSYNTHETIC PROTEIN FLHB"/>
    <property type="match status" value="1"/>
</dbReference>
<gene>
    <name evidence="1" type="ORF">L2716_05050</name>
</gene>
<evidence type="ECO:0000313" key="1">
    <source>
        <dbReference type="EMBL" id="MCF6137090.1"/>
    </source>
</evidence>
<dbReference type="PANTHER" id="PTHR30531">
    <property type="entry name" value="FLAGELLAR BIOSYNTHETIC PROTEIN FLHB"/>
    <property type="match status" value="1"/>
</dbReference>
<name>A0ABS9GZR2_9BACL</name>
<evidence type="ECO:0000313" key="2">
    <source>
        <dbReference type="Proteomes" id="UP001649381"/>
    </source>
</evidence>
<dbReference type="InterPro" id="IPR006135">
    <property type="entry name" value="T3SS_substrate_exporter"/>
</dbReference>
<reference evidence="1 2" key="1">
    <citation type="submission" date="2022-01" db="EMBL/GenBank/DDBJ databases">
        <title>Alkalihalobacillus sp. EGI L200015, a novel bacterium isolated from a salt lake sediment.</title>
        <authorList>
            <person name="Gao L."/>
            <person name="Fang B.-Z."/>
            <person name="Li W.-J."/>
        </authorList>
    </citation>
    <scope>NUCLEOTIDE SEQUENCE [LARGE SCALE GENOMIC DNA]</scope>
    <source>
        <strain evidence="1 2">KCTC 12718</strain>
    </source>
</reference>
<dbReference type="Gene3D" id="3.40.1690.10">
    <property type="entry name" value="secretion proteins EscU"/>
    <property type="match status" value="1"/>
</dbReference>
<dbReference type="InterPro" id="IPR029025">
    <property type="entry name" value="T3SS_substrate_exporter_C"/>
</dbReference>
<protein>
    <submittedName>
        <fullName evidence="1">EscU/YscU/HrcU family type III secretion system export apparatus switch protein</fullName>
    </submittedName>
</protein>
<dbReference type="Proteomes" id="UP001649381">
    <property type="component" value="Unassembled WGS sequence"/>
</dbReference>
<dbReference type="Pfam" id="PF01312">
    <property type="entry name" value="Bac_export_2"/>
    <property type="match status" value="1"/>
</dbReference>
<keyword evidence="2" id="KW-1185">Reference proteome</keyword>
<organism evidence="1 2">
    <name type="scientific">Pseudalkalibacillus berkeleyi</name>
    <dbReference type="NCBI Taxonomy" id="1069813"/>
    <lineage>
        <taxon>Bacteria</taxon>
        <taxon>Bacillati</taxon>
        <taxon>Bacillota</taxon>
        <taxon>Bacilli</taxon>
        <taxon>Bacillales</taxon>
        <taxon>Fictibacillaceae</taxon>
        <taxon>Pseudalkalibacillus</taxon>
    </lineage>
</organism>
<proteinExistence type="predicted"/>
<accession>A0ABS9GZR2</accession>
<comment type="caution">
    <text evidence="1">The sequence shown here is derived from an EMBL/GenBank/DDBJ whole genome shotgun (WGS) entry which is preliminary data.</text>
</comment>
<dbReference type="SUPFAM" id="SSF160544">
    <property type="entry name" value="EscU C-terminal domain-like"/>
    <property type="match status" value="1"/>
</dbReference>